<keyword evidence="5" id="KW-1185">Reference proteome</keyword>
<dbReference type="Gene3D" id="3.20.20.80">
    <property type="entry name" value="Glycosidases"/>
    <property type="match status" value="1"/>
</dbReference>
<dbReference type="PANTHER" id="PTHR10357">
    <property type="entry name" value="ALPHA-AMYLASE FAMILY MEMBER"/>
    <property type="match status" value="1"/>
</dbReference>
<dbReference type="RefSeq" id="WP_378719197.1">
    <property type="nucleotide sequence ID" value="NZ_JBHLHV010000002.1"/>
</dbReference>
<evidence type="ECO:0000313" key="5">
    <source>
        <dbReference type="Proteomes" id="UP001589643"/>
    </source>
</evidence>
<dbReference type="InterPro" id="IPR045857">
    <property type="entry name" value="O16G_dom_2"/>
</dbReference>
<sequence>MSNWAETVMLWHVYPLGFTGAPIRPDGADDDGQSDAGAADQPVEHRLNRIEAWLDHVVELGLNGLLLGPVFPSSTHGYDTVDYFRIDARLGDDGDIDRLIAAAHDRGIRVLFDGVFNHVGREHPAFAALEEQGPEADTADLFRVRWDGWQAGEPVDADVFEGHDALVTLNHDSPAVADLVVEVMTHWLGRGIDGWRLDAAYAVPSAFWARVLPRVRAEYPEAWFLGEVIHGDAVRIVEESTIDSLTQYELWQGIWHGIADRNLFELKHAIERNNELLSVFAPQTFVGNHDVTRIASAIGPDLVPHALAVLFTVAGVPSVYSGDEYGYEAVKEERLGGDDAVRPEFPDAPPAPGSLPESAQHILRTHQLLIAVRRQHPWLHRAHTDVIHIDNTAMVLRTATGTDAVVTALNVGDAPVSVPVADATRVLAGSLADDIDRHAGEASLPPRGWAVLSATPA</sequence>
<gene>
    <name evidence="4" type="ORF">AB7P39_11800</name>
</gene>
<reference evidence="4 5" key="1">
    <citation type="submission" date="2024-08" db="EMBL/GenBank/DDBJ databases">
        <title>Heavy metals resistant antinobacteria isolated from wastewater.</title>
        <authorList>
            <person name="Roman Ponce B."/>
            <person name="Blanco Mercado M.A."/>
            <person name="Avila Aldana I.N."/>
            <person name="Morales Arrieta S."/>
        </authorList>
    </citation>
    <scope>NUCLEOTIDE SEQUENCE [LARGE SCALE GENOMIC DNA]</scope>
    <source>
        <strain evidence="5">sma-1</strain>
    </source>
</reference>
<dbReference type="SUPFAM" id="SSF51445">
    <property type="entry name" value="(Trans)glycosidases"/>
    <property type="match status" value="1"/>
</dbReference>
<dbReference type="Pfam" id="PF00128">
    <property type="entry name" value="Alpha-amylase"/>
    <property type="match status" value="1"/>
</dbReference>
<protein>
    <submittedName>
        <fullName evidence="4">Alpha-amylase family glycosyl hydrolase</fullName>
    </submittedName>
</protein>
<dbReference type="InterPro" id="IPR017853">
    <property type="entry name" value="GH"/>
</dbReference>
<proteinExistence type="predicted"/>
<keyword evidence="2" id="KW-0326">Glycosidase</keyword>
<evidence type="ECO:0000313" key="4">
    <source>
        <dbReference type="EMBL" id="MFB8893524.1"/>
    </source>
</evidence>
<feature type="domain" description="Glycosyl hydrolase family 13 catalytic" evidence="3">
    <location>
        <begin position="12"/>
        <end position="373"/>
    </location>
</feature>
<dbReference type="GO" id="GO:0016787">
    <property type="term" value="F:hydrolase activity"/>
    <property type="evidence" value="ECO:0007669"/>
    <property type="project" value="UniProtKB-KW"/>
</dbReference>
<evidence type="ECO:0000259" key="3">
    <source>
        <dbReference type="SMART" id="SM00642"/>
    </source>
</evidence>
<dbReference type="CDD" id="cd11354">
    <property type="entry name" value="AmyAc_bac_CMD_like"/>
    <property type="match status" value="1"/>
</dbReference>
<dbReference type="InterPro" id="IPR006047">
    <property type="entry name" value="GH13_cat_dom"/>
</dbReference>
<evidence type="ECO:0000256" key="2">
    <source>
        <dbReference type="ARBA" id="ARBA00023295"/>
    </source>
</evidence>
<comment type="caution">
    <text evidence="4">The sequence shown here is derived from an EMBL/GenBank/DDBJ whole genome shotgun (WGS) entry which is preliminary data.</text>
</comment>
<name>A0ABV5EU86_9MICO</name>
<dbReference type="EMBL" id="JBHLHV010000002">
    <property type="protein sequence ID" value="MFB8893524.1"/>
    <property type="molecule type" value="Genomic_DNA"/>
</dbReference>
<dbReference type="SMART" id="SM00642">
    <property type="entry name" value="Aamy"/>
    <property type="match status" value="1"/>
</dbReference>
<organism evidence="4 5">
    <name type="scientific">Microbacterium plantarum</name>
    <dbReference type="NCBI Taxonomy" id="1816425"/>
    <lineage>
        <taxon>Bacteria</taxon>
        <taxon>Bacillati</taxon>
        <taxon>Actinomycetota</taxon>
        <taxon>Actinomycetes</taxon>
        <taxon>Micrococcales</taxon>
        <taxon>Microbacteriaceae</taxon>
        <taxon>Microbacterium</taxon>
    </lineage>
</organism>
<accession>A0ABV5EU86</accession>
<dbReference type="Proteomes" id="UP001589643">
    <property type="component" value="Unassembled WGS sequence"/>
</dbReference>
<keyword evidence="1 4" id="KW-0378">Hydrolase</keyword>
<dbReference type="Gene3D" id="3.90.400.10">
    <property type="entry name" value="Oligo-1,6-glucosidase, Domain 2"/>
    <property type="match status" value="1"/>
</dbReference>
<evidence type="ECO:0000256" key="1">
    <source>
        <dbReference type="ARBA" id="ARBA00022801"/>
    </source>
</evidence>
<dbReference type="PANTHER" id="PTHR10357:SF210">
    <property type="entry name" value="MALTODEXTRIN GLUCOSIDASE"/>
    <property type="match status" value="1"/>
</dbReference>